<name>A0A6I9RCX5_ELAGV</name>
<evidence type="ECO:0000256" key="1">
    <source>
        <dbReference type="ARBA" id="ARBA00022723"/>
    </source>
</evidence>
<comment type="similarity">
    <text evidence="7">Belongs to the type IV zinc-finger family. Class B subfamily.</text>
</comment>
<organism evidence="11 12">
    <name type="scientific">Elaeis guineensis var. tenera</name>
    <name type="common">Oil palm</name>
    <dbReference type="NCBI Taxonomy" id="51953"/>
    <lineage>
        <taxon>Eukaryota</taxon>
        <taxon>Viridiplantae</taxon>
        <taxon>Streptophyta</taxon>
        <taxon>Embryophyta</taxon>
        <taxon>Tracheophyta</taxon>
        <taxon>Spermatophyta</taxon>
        <taxon>Magnoliopsida</taxon>
        <taxon>Liliopsida</taxon>
        <taxon>Arecaceae</taxon>
        <taxon>Arecoideae</taxon>
        <taxon>Cocoseae</taxon>
        <taxon>Elaeidinae</taxon>
        <taxon>Elaeis</taxon>
    </lineage>
</organism>
<evidence type="ECO:0000313" key="11">
    <source>
        <dbReference type="Proteomes" id="UP000504607"/>
    </source>
</evidence>
<dbReference type="InParanoid" id="A0A6I9RCX5"/>
<evidence type="ECO:0000256" key="6">
    <source>
        <dbReference type="ARBA" id="ARBA00023163"/>
    </source>
</evidence>
<dbReference type="PANTHER" id="PTHR46813:SF16">
    <property type="entry name" value="GATA TRANSCRIPTION FACTOR 18"/>
    <property type="match status" value="1"/>
</dbReference>
<dbReference type="SMART" id="SM00401">
    <property type="entry name" value="ZnF_GATA"/>
    <property type="match status" value="1"/>
</dbReference>
<evidence type="ECO:0000256" key="3">
    <source>
        <dbReference type="ARBA" id="ARBA00022833"/>
    </source>
</evidence>
<dbReference type="SUPFAM" id="SSF57716">
    <property type="entry name" value="Glucocorticoid receptor-like (DNA-binding domain)"/>
    <property type="match status" value="1"/>
</dbReference>
<evidence type="ECO:0000259" key="10">
    <source>
        <dbReference type="PROSITE" id="PS50114"/>
    </source>
</evidence>
<dbReference type="PROSITE" id="PS50114">
    <property type="entry name" value="GATA_ZN_FINGER_2"/>
    <property type="match status" value="1"/>
</dbReference>
<evidence type="ECO:0000256" key="8">
    <source>
        <dbReference type="PROSITE-ProRule" id="PRU00094"/>
    </source>
</evidence>
<dbReference type="Proteomes" id="UP000504607">
    <property type="component" value="Chromosome 6"/>
</dbReference>
<dbReference type="RefSeq" id="XP_010924277.1">
    <property type="nucleotide sequence ID" value="XM_010925975.3"/>
</dbReference>
<dbReference type="PANTHER" id="PTHR46813">
    <property type="entry name" value="GATA TRANSCRIPTION FACTOR 18"/>
    <property type="match status" value="1"/>
</dbReference>
<keyword evidence="2 8" id="KW-0863">Zinc-finger</keyword>
<evidence type="ECO:0000256" key="9">
    <source>
        <dbReference type="SAM" id="MobiDB-lite"/>
    </source>
</evidence>
<dbReference type="KEGG" id="egu:105047168"/>
<evidence type="ECO:0000313" key="12">
    <source>
        <dbReference type="RefSeq" id="XP_010924277.1"/>
    </source>
</evidence>
<dbReference type="InterPro" id="IPR013088">
    <property type="entry name" value="Znf_NHR/GATA"/>
</dbReference>
<dbReference type="CDD" id="cd00202">
    <property type="entry name" value="ZnF_GATA"/>
    <property type="match status" value="1"/>
</dbReference>
<keyword evidence="11" id="KW-1185">Reference proteome</keyword>
<dbReference type="GO" id="GO:0043565">
    <property type="term" value="F:sequence-specific DNA binding"/>
    <property type="evidence" value="ECO:0007669"/>
    <property type="project" value="InterPro"/>
</dbReference>
<dbReference type="AlphaFoldDB" id="A0A6I9RCX5"/>
<keyword evidence="4" id="KW-0805">Transcription regulation</keyword>
<gene>
    <name evidence="12" type="primary">LOC105047168</name>
</gene>
<evidence type="ECO:0000256" key="5">
    <source>
        <dbReference type="ARBA" id="ARBA00023125"/>
    </source>
</evidence>
<dbReference type="OrthoDB" id="2162994at2759"/>
<dbReference type="InterPro" id="IPR000679">
    <property type="entry name" value="Znf_GATA"/>
</dbReference>
<dbReference type="Pfam" id="PF00320">
    <property type="entry name" value="GATA"/>
    <property type="match status" value="1"/>
</dbReference>
<keyword evidence="1" id="KW-0479">Metal-binding</keyword>
<dbReference type="GO" id="GO:0008270">
    <property type="term" value="F:zinc ion binding"/>
    <property type="evidence" value="ECO:0007669"/>
    <property type="project" value="UniProtKB-KW"/>
</dbReference>
<dbReference type="Gene3D" id="3.30.50.10">
    <property type="entry name" value="Erythroid Transcription Factor GATA-1, subunit A"/>
    <property type="match status" value="1"/>
</dbReference>
<dbReference type="FunCoup" id="A0A6I9RCX5">
    <property type="interactions" value="58"/>
</dbReference>
<reference evidence="12" key="1">
    <citation type="submission" date="2025-08" db="UniProtKB">
        <authorList>
            <consortium name="RefSeq"/>
        </authorList>
    </citation>
    <scope>IDENTIFICATION</scope>
</reference>
<dbReference type="PROSITE" id="PS00344">
    <property type="entry name" value="GATA_ZN_FINGER_1"/>
    <property type="match status" value="1"/>
</dbReference>
<feature type="region of interest" description="Disordered" evidence="9">
    <location>
        <begin position="64"/>
        <end position="90"/>
    </location>
</feature>
<dbReference type="GeneID" id="105047168"/>
<keyword evidence="6" id="KW-0804">Transcription</keyword>
<protein>
    <submittedName>
        <fullName evidence="12">GATA transcription factor 19</fullName>
    </submittedName>
</protein>
<evidence type="ECO:0000256" key="2">
    <source>
        <dbReference type="ARBA" id="ARBA00022771"/>
    </source>
</evidence>
<evidence type="ECO:0000256" key="7">
    <source>
        <dbReference type="ARBA" id="ARBA00024019"/>
    </source>
</evidence>
<accession>A0A6I9RCX5</accession>
<proteinExistence type="inferred from homology"/>
<keyword evidence="3" id="KW-0862">Zinc</keyword>
<dbReference type="GO" id="GO:0006355">
    <property type="term" value="P:regulation of DNA-templated transcription"/>
    <property type="evidence" value="ECO:0007669"/>
    <property type="project" value="InterPro"/>
</dbReference>
<evidence type="ECO:0000256" key="4">
    <source>
        <dbReference type="ARBA" id="ARBA00023015"/>
    </source>
</evidence>
<feature type="domain" description="GATA-type" evidence="10">
    <location>
        <begin position="132"/>
        <end position="165"/>
    </location>
</feature>
<keyword evidence="5" id="KW-0238">DNA-binding</keyword>
<sequence length="264" mass="28075">MLHQCGHHSGGGISTPCSCGLLYGACGASGSTSFSILFPGKQSAMDEVFDSGYPIPSPSSVDCTLSLGTPSTRRTESHKPPPTSTPIQQPSCVSSLCWDILSPSSKQPSVASHGPTGPTNCSNLGADPVLLARRCANCDTTSTPLWRNGPRGPKSLCNACGIRYKKEERRAAASTASPTSSSVVSATAEQTGIGYGYPRQQQQQQQHQAWSCYNSTVTASKSPSISTYDDVMDGEEVSYLSWRLNVVPSAQFPVRDRPSLFQYN</sequence>